<feature type="compositionally biased region" description="Basic residues" evidence="2">
    <location>
        <begin position="318"/>
        <end position="328"/>
    </location>
</feature>
<keyword evidence="4" id="KW-1185">Reference proteome</keyword>
<dbReference type="Proteomes" id="UP000000226">
    <property type="component" value="Chromosome 10"/>
</dbReference>
<feature type="compositionally biased region" description="Basic and acidic residues" evidence="2">
    <location>
        <begin position="201"/>
        <end position="221"/>
    </location>
</feature>
<dbReference type="InterPro" id="IPR042277">
    <property type="entry name" value="IST1-like"/>
</dbReference>
<organism evidence="3 4">
    <name type="scientific">Phaseolus vulgaris</name>
    <name type="common">Kidney bean</name>
    <name type="synonym">French bean</name>
    <dbReference type="NCBI Taxonomy" id="3885"/>
    <lineage>
        <taxon>Eukaryota</taxon>
        <taxon>Viridiplantae</taxon>
        <taxon>Streptophyta</taxon>
        <taxon>Embryophyta</taxon>
        <taxon>Tracheophyta</taxon>
        <taxon>Spermatophyta</taxon>
        <taxon>Magnoliopsida</taxon>
        <taxon>eudicotyledons</taxon>
        <taxon>Gunneridae</taxon>
        <taxon>Pentapetalae</taxon>
        <taxon>rosids</taxon>
        <taxon>fabids</taxon>
        <taxon>Fabales</taxon>
        <taxon>Fabaceae</taxon>
        <taxon>Papilionoideae</taxon>
        <taxon>50 kb inversion clade</taxon>
        <taxon>NPAAA clade</taxon>
        <taxon>indigoferoid/millettioid clade</taxon>
        <taxon>Phaseoleae</taxon>
        <taxon>Phaseolus</taxon>
    </lineage>
</organism>
<reference evidence="4" key="1">
    <citation type="journal article" date="2014" name="Nat. Genet.">
        <title>A reference genome for common bean and genome-wide analysis of dual domestications.</title>
        <authorList>
            <person name="Schmutz J."/>
            <person name="McClean P.E."/>
            <person name="Mamidi S."/>
            <person name="Wu G.A."/>
            <person name="Cannon S.B."/>
            <person name="Grimwood J."/>
            <person name="Jenkins J."/>
            <person name="Shu S."/>
            <person name="Song Q."/>
            <person name="Chavarro C."/>
            <person name="Torres-Torres M."/>
            <person name="Geffroy V."/>
            <person name="Moghaddam S.M."/>
            <person name="Gao D."/>
            <person name="Abernathy B."/>
            <person name="Barry K."/>
            <person name="Blair M."/>
            <person name="Brick M.A."/>
            <person name="Chovatia M."/>
            <person name="Gepts P."/>
            <person name="Goodstein D.M."/>
            <person name="Gonzales M."/>
            <person name="Hellsten U."/>
            <person name="Hyten D.L."/>
            <person name="Jia G."/>
            <person name="Kelly J.D."/>
            <person name="Kudrna D."/>
            <person name="Lee R."/>
            <person name="Richard M.M."/>
            <person name="Miklas P.N."/>
            <person name="Osorno J.M."/>
            <person name="Rodrigues J."/>
            <person name="Thareau V."/>
            <person name="Urrea C.A."/>
            <person name="Wang M."/>
            <person name="Yu Y."/>
            <person name="Zhang M."/>
            <person name="Wing R.A."/>
            <person name="Cregan P.B."/>
            <person name="Rokhsar D.S."/>
            <person name="Jackson S.A."/>
        </authorList>
    </citation>
    <scope>NUCLEOTIDE SEQUENCE [LARGE SCALE GENOMIC DNA]</scope>
    <source>
        <strain evidence="4">cv. G19833</strain>
    </source>
</reference>
<dbReference type="EMBL" id="CM002297">
    <property type="protein sequence ID" value="ESW07684.1"/>
    <property type="molecule type" value="Genomic_DNA"/>
</dbReference>
<dbReference type="OrthoDB" id="29853at2759"/>
<dbReference type="SMR" id="V7AQ54"/>
<dbReference type="Pfam" id="PF03398">
    <property type="entry name" value="Ist1"/>
    <property type="match status" value="1"/>
</dbReference>
<dbReference type="AlphaFoldDB" id="V7AQ54"/>
<feature type="region of interest" description="Disordered" evidence="2">
    <location>
        <begin position="187"/>
        <end position="367"/>
    </location>
</feature>
<evidence type="ECO:0000313" key="3">
    <source>
        <dbReference type="EMBL" id="ESW07684.1"/>
    </source>
</evidence>
<dbReference type="PANTHER" id="PTHR12161">
    <property type="entry name" value="IST1 FAMILY MEMBER"/>
    <property type="match status" value="1"/>
</dbReference>
<evidence type="ECO:0000313" key="4">
    <source>
        <dbReference type="Proteomes" id="UP000000226"/>
    </source>
</evidence>
<evidence type="ECO:0000256" key="1">
    <source>
        <dbReference type="ARBA" id="ARBA00005536"/>
    </source>
</evidence>
<dbReference type="Gene3D" id="1.20.1260.60">
    <property type="entry name" value="Vacuolar protein sorting-associated protein Ist1"/>
    <property type="match status" value="1"/>
</dbReference>
<evidence type="ECO:0008006" key="5">
    <source>
        <dbReference type="Google" id="ProtNLM"/>
    </source>
</evidence>
<protein>
    <recommendedName>
        <fullName evidence="5">IST1-like protein</fullName>
    </recommendedName>
</protein>
<dbReference type="STRING" id="3885.V7AQ54"/>
<evidence type="ECO:0000256" key="2">
    <source>
        <dbReference type="SAM" id="MobiDB-lite"/>
    </source>
</evidence>
<dbReference type="GO" id="GO:0015031">
    <property type="term" value="P:protein transport"/>
    <property type="evidence" value="ECO:0007669"/>
    <property type="project" value="InterPro"/>
</dbReference>
<dbReference type="eggNOG" id="KOG2027">
    <property type="taxonomic scope" value="Eukaryota"/>
</dbReference>
<dbReference type="InterPro" id="IPR005061">
    <property type="entry name" value="Ist1"/>
</dbReference>
<comment type="similarity">
    <text evidence="1">Belongs to the IST1 family.</text>
</comment>
<gene>
    <name evidence="3" type="ORF">PHAVU_010G150200g</name>
</gene>
<sequence length="382" mass="43186">MFRWLLKPRFDSKCLSYLKSLKIRLGRVQNRKKAEVKFLKSVIAELLTIGLEDDAYTRAKELLLEQKTLSSYELIEKFVGCISDHVEDFTKQKDCPEECKEAVSSLMDAAARTGDLPELRQLRTLFTDKYGNSLEPYANKELVESLRKDPPTREIKIGLLHDIAQDFSIEWNDKSLRERLYPQSSLREEKPIAGEDFNTPKGKERDTQHLGRKNLSGERWMHQNSSSDDETSMSSHDGRKGRSSSSFGSISEDEVETNMPISSYWGIPPPYLKQKTNKSDSKKPTHADTATAPDSGGVKSGKGKGYPSQQPEHGTGQIRRRRSSHVRGKSLPSEPNTAEETSKGHIRTVSLESGMRGGASHVHPKLPDYDDLRAHFLALRKR</sequence>
<proteinExistence type="inferred from homology"/>
<dbReference type="OMA" id="ICTEREC"/>
<accession>V7AQ54</accession>
<dbReference type="Gramene" id="ESW07684">
    <property type="protein sequence ID" value="ESW07684"/>
    <property type="gene ID" value="PHAVU_010G150200g"/>
</dbReference>
<dbReference type="FunFam" id="1.20.1260.60:FF:000002">
    <property type="entry name" value="Vacuolar protein sorting-associated protein IST1"/>
    <property type="match status" value="1"/>
</dbReference>
<dbReference type="PANTHER" id="PTHR12161:SF60">
    <property type="entry name" value="REGULATOR OF VPS4 ACTIVITY IN THE MVB PATHWAY PROTEIN"/>
    <property type="match status" value="1"/>
</dbReference>
<name>V7AQ54_PHAVU</name>
<feature type="compositionally biased region" description="Basic and acidic residues" evidence="2">
    <location>
        <begin position="277"/>
        <end position="286"/>
    </location>
</feature>